<dbReference type="InterPro" id="IPR028985">
    <property type="entry name" value="Bacillus_phage_prot-like"/>
</dbReference>
<sequence>MNPLEDLNHAFEVVEKLRGSISILVESFPDGNEAIARKEYGDCKVLAEINAKTPQEAISKAVMEVIALKKEDSNVKF</sequence>
<protein>
    <submittedName>
        <fullName evidence="1">Uncharacterized protein</fullName>
    </submittedName>
</protein>
<dbReference type="Gene3D" id="3.30.2120.10">
    <property type="entry name" value="Bacillus phage protein-like"/>
    <property type="match status" value="1"/>
</dbReference>
<proteinExistence type="predicted"/>
<organism evidence="1 2">
    <name type="scientific">Brevibacillus halotolerans</name>
    <dbReference type="NCBI Taxonomy" id="1507437"/>
    <lineage>
        <taxon>Bacteria</taxon>
        <taxon>Bacillati</taxon>
        <taxon>Bacillota</taxon>
        <taxon>Bacilli</taxon>
        <taxon>Bacillales</taxon>
        <taxon>Paenibacillaceae</taxon>
        <taxon>Brevibacillus</taxon>
    </lineage>
</organism>
<gene>
    <name evidence="1" type="ORF">O0535_00265</name>
</gene>
<dbReference type="EMBL" id="JAPTNG010000001">
    <property type="protein sequence ID" value="MCZ0829224.1"/>
    <property type="molecule type" value="Genomic_DNA"/>
</dbReference>
<dbReference type="Proteomes" id="UP001067708">
    <property type="component" value="Unassembled WGS sequence"/>
</dbReference>
<evidence type="ECO:0000313" key="2">
    <source>
        <dbReference type="Proteomes" id="UP001067708"/>
    </source>
</evidence>
<evidence type="ECO:0000313" key="1">
    <source>
        <dbReference type="EMBL" id="MCZ0829224.1"/>
    </source>
</evidence>
<comment type="caution">
    <text evidence="1">The sequence shown here is derived from an EMBL/GenBank/DDBJ whole genome shotgun (WGS) entry which is preliminary data.</text>
</comment>
<name>A0ABT4HR03_9BACL</name>
<dbReference type="RefSeq" id="WP_212931406.1">
    <property type="nucleotide sequence ID" value="NZ_BORK01000003.1"/>
</dbReference>
<keyword evidence="2" id="KW-1185">Reference proteome</keyword>
<reference evidence="1" key="1">
    <citation type="submission" date="2022-09" db="EMBL/GenBank/DDBJ databases">
        <title>Genome analysis and characterization of larvicidal activity of Brevibacillus strains.</title>
        <authorList>
            <person name="Patrusheva E.V."/>
            <person name="Izotova A.O."/>
            <person name="Toshchakov S.V."/>
            <person name="Sineoky S.P."/>
        </authorList>
    </citation>
    <scope>NUCLEOTIDE SEQUENCE</scope>
    <source>
        <strain evidence="1">VKPM_B-13244</strain>
    </source>
</reference>
<accession>A0ABT4HR03</accession>